<evidence type="ECO:0000256" key="1">
    <source>
        <dbReference type="SAM" id="MobiDB-lite"/>
    </source>
</evidence>
<evidence type="ECO:0000313" key="2">
    <source>
        <dbReference type="EMBL" id="PWB94523.1"/>
    </source>
</evidence>
<evidence type="ECO:0000313" key="3">
    <source>
        <dbReference type="Proteomes" id="UP000245137"/>
    </source>
</evidence>
<dbReference type="AlphaFoldDB" id="A0A2U1SSH3"/>
<organism evidence="2 3">
    <name type="scientific">Methylosinus sporium</name>
    <dbReference type="NCBI Taxonomy" id="428"/>
    <lineage>
        <taxon>Bacteria</taxon>
        <taxon>Pseudomonadati</taxon>
        <taxon>Pseudomonadota</taxon>
        <taxon>Alphaproteobacteria</taxon>
        <taxon>Hyphomicrobiales</taxon>
        <taxon>Methylocystaceae</taxon>
        <taxon>Methylosinus</taxon>
    </lineage>
</organism>
<gene>
    <name evidence="2" type="ORF">C5689_07255</name>
</gene>
<accession>A0A2U1SSH3</accession>
<dbReference type="Proteomes" id="UP000245137">
    <property type="component" value="Unassembled WGS sequence"/>
</dbReference>
<proteinExistence type="predicted"/>
<feature type="region of interest" description="Disordered" evidence="1">
    <location>
        <begin position="1"/>
        <end position="28"/>
    </location>
</feature>
<name>A0A2U1SSH3_METSR</name>
<dbReference type="EMBL" id="PUIV01000007">
    <property type="protein sequence ID" value="PWB94523.1"/>
    <property type="molecule type" value="Genomic_DNA"/>
</dbReference>
<sequence>MDASSAAADLRFANHSPQNKRKRTGAIKPLAMREKPRLRRSLPAPEASFYMPAALYMQSALSIQRALAPMQADYNLKGR</sequence>
<comment type="caution">
    <text evidence="2">The sequence shown here is derived from an EMBL/GenBank/DDBJ whole genome shotgun (WGS) entry which is preliminary data.</text>
</comment>
<reference evidence="2 3" key="1">
    <citation type="journal article" date="2018" name="Appl. Microbiol. Biotechnol.">
        <title>Co-cultivation of the strictly anaerobic methanogen Methanosarcina barkeri with aerobic methanotrophs in an oxygen-limited membrane bioreactor.</title>
        <authorList>
            <person name="In 't Zandt M.H."/>
            <person name="van den Bosch T.J.M."/>
            <person name="Rijkers R."/>
            <person name="van Kessel M.A.H.J."/>
            <person name="Jetten M.S.M."/>
            <person name="Welte C.U."/>
        </authorList>
    </citation>
    <scope>NUCLEOTIDE SEQUENCE [LARGE SCALE GENOMIC DNA]</scope>
    <source>
        <strain evidence="2 3">DSM 17706</strain>
    </source>
</reference>
<keyword evidence="3" id="KW-1185">Reference proteome</keyword>
<protein>
    <submittedName>
        <fullName evidence="2">Uncharacterized protein</fullName>
    </submittedName>
</protein>